<dbReference type="GO" id="GO:0016887">
    <property type="term" value="F:ATP hydrolysis activity"/>
    <property type="evidence" value="ECO:0007669"/>
    <property type="project" value="InterPro"/>
</dbReference>
<organism evidence="15 16">
    <name type="scientific">Flavobacterium gilvum</name>
    <dbReference type="NCBI Taxonomy" id="1492737"/>
    <lineage>
        <taxon>Bacteria</taxon>
        <taxon>Pseudomonadati</taxon>
        <taxon>Bacteroidota</taxon>
        <taxon>Flavobacteriia</taxon>
        <taxon>Flavobacteriales</taxon>
        <taxon>Flavobacteriaceae</taxon>
        <taxon>Flavobacterium</taxon>
    </lineage>
</organism>
<dbReference type="GO" id="GO:0005886">
    <property type="term" value="C:plasma membrane"/>
    <property type="evidence" value="ECO:0007669"/>
    <property type="project" value="UniProtKB-SubCell"/>
</dbReference>
<evidence type="ECO:0000256" key="10">
    <source>
        <dbReference type="ARBA" id="ARBA00022989"/>
    </source>
</evidence>
<keyword evidence="3" id="KW-0813">Transport</keyword>
<name>A0AAC9I5P3_9FLAO</name>
<keyword evidence="12 13" id="KW-0472">Membrane</keyword>
<proteinExistence type="inferred from homology"/>
<evidence type="ECO:0000256" key="9">
    <source>
        <dbReference type="ARBA" id="ARBA00022967"/>
    </source>
</evidence>
<feature type="domain" description="HMA" evidence="14">
    <location>
        <begin position="85"/>
        <end position="151"/>
    </location>
</feature>
<evidence type="ECO:0000256" key="13">
    <source>
        <dbReference type="SAM" id="Phobius"/>
    </source>
</evidence>
<dbReference type="GO" id="GO:0043682">
    <property type="term" value="F:P-type divalent copper transporter activity"/>
    <property type="evidence" value="ECO:0007669"/>
    <property type="project" value="TreeGrafter"/>
</dbReference>
<evidence type="ECO:0000256" key="2">
    <source>
        <dbReference type="ARBA" id="ARBA00006024"/>
    </source>
</evidence>
<evidence type="ECO:0000313" key="16">
    <source>
        <dbReference type="Proteomes" id="UP000175968"/>
    </source>
</evidence>
<dbReference type="EMBL" id="CP017479">
    <property type="protein sequence ID" value="AOW10909.1"/>
    <property type="molecule type" value="Genomic_DNA"/>
</dbReference>
<dbReference type="PROSITE" id="PS00154">
    <property type="entry name" value="ATPASE_E1_E2"/>
    <property type="match status" value="1"/>
</dbReference>
<evidence type="ECO:0000256" key="5">
    <source>
        <dbReference type="ARBA" id="ARBA00022553"/>
    </source>
</evidence>
<dbReference type="PANTHER" id="PTHR43520">
    <property type="entry name" value="ATP7, ISOFORM B"/>
    <property type="match status" value="1"/>
</dbReference>
<dbReference type="Pfam" id="PF00122">
    <property type="entry name" value="E1-E2_ATPase"/>
    <property type="match status" value="1"/>
</dbReference>
<feature type="transmembrane region" description="Helical" evidence="13">
    <location>
        <begin position="207"/>
        <end position="227"/>
    </location>
</feature>
<dbReference type="InterPro" id="IPR023298">
    <property type="entry name" value="ATPase_P-typ_TM_dom_sf"/>
</dbReference>
<feature type="transmembrane region" description="Helical" evidence="13">
    <location>
        <begin position="420"/>
        <end position="438"/>
    </location>
</feature>
<dbReference type="Pfam" id="PF00702">
    <property type="entry name" value="Hydrolase"/>
    <property type="match status" value="1"/>
</dbReference>
<dbReference type="PRINTS" id="PR00119">
    <property type="entry name" value="CATATPASE"/>
</dbReference>
<dbReference type="PANTHER" id="PTHR43520:SF5">
    <property type="entry name" value="CATION-TRANSPORTING P-TYPE ATPASE-RELATED"/>
    <property type="match status" value="1"/>
</dbReference>
<dbReference type="SUPFAM" id="SSF81665">
    <property type="entry name" value="Calcium ATPase, transmembrane domain M"/>
    <property type="match status" value="1"/>
</dbReference>
<gene>
    <name evidence="15" type="ORF">EM308_16240</name>
</gene>
<feature type="transmembrane region" description="Helical" evidence="13">
    <location>
        <begin position="262"/>
        <end position="280"/>
    </location>
</feature>
<keyword evidence="7" id="KW-0479">Metal-binding</keyword>
<evidence type="ECO:0000259" key="14">
    <source>
        <dbReference type="PROSITE" id="PS50846"/>
    </source>
</evidence>
<evidence type="ECO:0000256" key="11">
    <source>
        <dbReference type="ARBA" id="ARBA00023065"/>
    </source>
</evidence>
<evidence type="ECO:0000256" key="8">
    <source>
        <dbReference type="ARBA" id="ARBA00022842"/>
    </source>
</evidence>
<dbReference type="InterPro" id="IPR021993">
    <property type="entry name" value="ATPase-cat-bd"/>
</dbReference>
<dbReference type="PRINTS" id="PR00943">
    <property type="entry name" value="CUATPASE"/>
</dbReference>
<comment type="subcellular location">
    <subcellularLocation>
        <location evidence="1">Cell membrane</location>
        <topology evidence="1">Multi-pass membrane protein</topology>
    </subcellularLocation>
</comment>
<feature type="transmembrane region" description="Helical" evidence="13">
    <location>
        <begin position="763"/>
        <end position="787"/>
    </location>
</feature>
<dbReference type="GO" id="GO:0005524">
    <property type="term" value="F:ATP binding"/>
    <property type="evidence" value="ECO:0007669"/>
    <property type="project" value="InterPro"/>
</dbReference>
<dbReference type="Gene3D" id="3.40.1110.10">
    <property type="entry name" value="Calcium-transporting ATPase, cytoplasmic domain N"/>
    <property type="match status" value="1"/>
</dbReference>
<dbReference type="GO" id="GO:0055070">
    <property type="term" value="P:copper ion homeostasis"/>
    <property type="evidence" value="ECO:0007669"/>
    <property type="project" value="TreeGrafter"/>
</dbReference>
<dbReference type="InterPro" id="IPR006121">
    <property type="entry name" value="HMA_dom"/>
</dbReference>
<feature type="transmembrane region" description="Helical" evidence="13">
    <location>
        <begin position="168"/>
        <end position="187"/>
    </location>
</feature>
<dbReference type="SUPFAM" id="SSF81653">
    <property type="entry name" value="Calcium ATPase, transduction domain A"/>
    <property type="match status" value="1"/>
</dbReference>
<keyword evidence="10 13" id="KW-1133">Transmembrane helix</keyword>
<dbReference type="InterPro" id="IPR023299">
    <property type="entry name" value="ATPase_P-typ_cyto_dom_N"/>
</dbReference>
<dbReference type="KEGG" id="fgl:EM308_16240"/>
<evidence type="ECO:0000256" key="1">
    <source>
        <dbReference type="ARBA" id="ARBA00004651"/>
    </source>
</evidence>
<dbReference type="CDD" id="cd00371">
    <property type="entry name" value="HMA"/>
    <property type="match status" value="1"/>
</dbReference>
<sequence length="792" mass="89598">MENKNCFHCGLNIEIEDKIVFDKKEFCCNGCKTVYEIFSLNDLTCYYDFEKSPGATPQDINGKYDFLDNESIVSKLLEFQEDSTAIVSLSIPHIHCSSCIWILENLQKLQKGITISQVNFPEKKVRINFNSEIVSLKSIVHLLSSIGYEPYISLENYETGKSNIDRSLTYKLGVAFFCFGNIMLLSFPEYFEVKEYWLDNYRPFFRGLIFALSLPSFLYSASGYYVSAIKSIKSKMLNIDIPIALGIVVMFVRSTFDIIMDYGSGFFDSLTGLIFFMLLGKMFQIKTYSFLSFERDFKSYFPIAITKINTDFTEESIPVYEIEKGDRLLIRNQELIPVDGILISDKAEIDYSFVTGEAVPITKKSGDKVFAGGKQIGKVVEMEVLHSVSQSYLTQLWSNDVFQKRFEQKHKTITDRISRYFTPILLMIAFVGFGYWIFFDANTAFNVFTAVLIVACPCALALTAPFTMGNMLRIFGNKHFYLKNALVIEQLAKVDTVVFDKTGTITTNSKSNIFYEGKSIDESNLTILKSVLRASNHPLSRMLYDFLPETKRLKLDSFEEVTGKGIQAVVDGIEIQMGSAYFINQRGENEIQQTAVLVKIANEYFGKYIFNNQYREGLSELFGKMSLQYELKVLSGDNEGERSVLESILPKGTEMVFNQKPEQKLQFIKSLQEQGKNVMMVGDGLNDAGALAQSNVGVSISENVNVFSPACDAILDAKEFKRLHYFLKLSKKSITTIKMSFVLSLLYNVVGLSFAVTGNLLPLVAAIIMPLSTITIVSFVTVMSNYYSSKIK</sequence>
<dbReference type="Gene3D" id="3.30.70.100">
    <property type="match status" value="1"/>
</dbReference>
<keyword evidence="8" id="KW-0460">Magnesium</keyword>
<dbReference type="InterPro" id="IPR059000">
    <property type="entry name" value="ATPase_P-type_domA"/>
</dbReference>
<feature type="transmembrane region" description="Helical" evidence="13">
    <location>
        <begin position="737"/>
        <end position="757"/>
    </location>
</feature>
<evidence type="ECO:0000256" key="3">
    <source>
        <dbReference type="ARBA" id="ARBA00022448"/>
    </source>
</evidence>
<dbReference type="SUPFAM" id="SSF56784">
    <property type="entry name" value="HAD-like"/>
    <property type="match status" value="1"/>
</dbReference>
<dbReference type="PROSITE" id="PS50846">
    <property type="entry name" value="HMA_2"/>
    <property type="match status" value="1"/>
</dbReference>
<evidence type="ECO:0000256" key="12">
    <source>
        <dbReference type="ARBA" id="ARBA00023136"/>
    </source>
</evidence>
<evidence type="ECO:0000313" key="15">
    <source>
        <dbReference type="EMBL" id="AOW10909.1"/>
    </source>
</evidence>
<keyword evidence="4" id="KW-1003">Cell membrane</keyword>
<keyword evidence="9" id="KW-1278">Translocase</keyword>
<dbReference type="GO" id="GO:0005507">
    <property type="term" value="F:copper ion binding"/>
    <property type="evidence" value="ECO:0007669"/>
    <property type="project" value="TreeGrafter"/>
</dbReference>
<dbReference type="AlphaFoldDB" id="A0AAC9I5P3"/>
<reference evidence="15 16" key="1">
    <citation type="submission" date="2016-10" db="EMBL/GenBank/DDBJ databases">
        <title>Flavobacterium gilvum sp. nov., isolated from stream water.</title>
        <authorList>
            <person name="Shin S.-K."/>
            <person name="Cho Y.-J."/>
            <person name="Yi H."/>
        </authorList>
    </citation>
    <scope>NUCLEOTIDE SEQUENCE [LARGE SCALE GENOMIC DNA]</scope>
    <source>
        <strain evidence="15 16">EM1308</strain>
    </source>
</reference>
<keyword evidence="11" id="KW-0406">Ion transport</keyword>
<dbReference type="Gene3D" id="2.70.150.10">
    <property type="entry name" value="Calcium-transporting ATPase, cytoplasmic transduction domain A"/>
    <property type="match status" value="1"/>
</dbReference>
<evidence type="ECO:0000256" key="4">
    <source>
        <dbReference type="ARBA" id="ARBA00022475"/>
    </source>
</evidence>
<accession>A0AAC9I5P3</accession>
<dbReference type="Proteomes" id="UP000175968">
    <property type="component" value="Chromosome"/>
</dbReference>
<feature type="transmembrane region" description="Helical" evidence="13">
    <location>
        <begin position="444"/>
        <end position="468"/>
    </location>
</feature>
<dbReference type="InterPro" id="IPR023214">
    <property type="entry name" value="HAD_sf"/>
</dbReference>
<comment type="similarity">
    <text evidence="2">Belongs to the cation transport ATPase (P-type) (TC 3.A.3) family. Type IB subfamily.</text>
</comment>
<dbReference type="InterPro" id="IPR018303">
    <property type="entry name" value="ATPase_P-typ_P_site"/>
</dbReference>
<dbReference type="InterPro" id="IPR036163">
    <property type="entry name" value="HMA_dom_sf"/>
</dbReference>
<dbReference type="InterPro" id="IPR001757">
    <property type="entry name" value="P_typ_ATPase"/>
</dbReference>
<dbReference type="InterPro" id="IPR008250">
    <property type="entry name" value="ATPase_P-typ_transduc_dom_A_sf"/>
</dbReference>
<dbReference type="Gene3D" id="3.40.50.1000">
    <property type="entry name" value="HAD superfamily/HAD-like"/>
    <property type="match status" value="1"/>
</dbReference>
<dbReference type="Pfam" id="PF12156">
    <property type="entry name" value="ATPase-cat_bd"/>
    <property type="match status" value="1"/>
</dbReference>
<feature type="transmembrane region" description="Helical" evidence="13">
    <location>
        <begin position="239"/>
        <end position="256"/>
    </location>
</feature>
<evidence type="ECO:0000256" key="7">
    <source>
        <dbReference type="ARBA" id="ARBA00022723"/>
    </source>
</evidence>
<evidence type="ECO:0000256" key="6">
    <source>
        <dbReference type="ARBA" id="ARBA00022692"/>
    </source>
</evidence>
<dbReference type="InterPro" id="IPR036412">
    <property type="entry name" value="HAD-like_sf"/>
</dbReference>
<dbReference type="RefSeq" id="WP_035640379.1">
    <property type="nucleotide sequence ID" value="NZ_CP017479.1"/>
</dbReference>
<protein>
    <submittedName>
        <fullName evidence="15">ATPase</fullName>
    </submittedName>
</protein>
<dbReference type="SUPFAM" id="SSF55008">
    <property type="entry name" value="HMA, heavy metal-associated domain"/>
    <property type="match status" value="1"/>
</dbReference>
<keyword evidence="6 13" id="KW-0812">Transmembrane</keyword>
<dbReference type="NCBIfam" id="TIGR01494">
    <property type="entry name" value="ATPase_P-type"/>
    <property type="match status" value="1"/>
</dbReference>
<keyword evidence="16" id="KW-1185">Reference proteome</keyword>
<keyword evidence="5" id="KW-0597">Phosphoprotein</keyword>